<protein>
    <recommendedName>
        <fullName evidence="8">Methyltransferase</fullName>
        <ecNumber evidence="8">2.1.1.-</ecNumber>
    </recommendedName>
</protein>
<dbReference type="InterPro" id="IPR001091">
    <property type="entry name" value="RM_Methyltransferase"/>
</dbReference>
<keyword evidence="5" id="KW-0680">Restriction system</keyword>
<evidence type="ECO:0000313" key="10">
    <source>
        <dbReference type="EMBL" id="PKZ14754.1"/>
    </source>
</evidence>
<comment type="similarity">
    <text evidence="1">Belongs to the N(4)/N(6)-methyltransferase family. N(4) subfamily.</text>
</comment>
<evidence type="ECO:0000259" key="9">
    <source>
        <dbReference type="Pfam" id="PF01555"/>
    </source>
</evidence>
<dbReference type="InterPro" id="IPR002941">
    <property type="entry name" value="DNA_methylase_N4/N6"/>
</dbReference>
<gene>
    <name evidence="10" type="ORF">CYJ34_09235</name>
</gene>
<dbReference type="Pfam" id="PF01555">
    <property type="entry name" value="N6_N4_Mtase"/>
    <property type="match status" value="1"/>
</dbReference>
<comment type="caution">
    <text evidence="10">The sequence shown here is derived from an EMBL/GenBank/DDBJ whole genome shotgun (WGS) entry which is preliminary data.</text>
</comment>
<dbReference type="Gene3D" id="3.40.50.150">
    <property type="entry name" value="Vaccinia Virus protein VP39"/>
    <property type="match status" value="1"/>
</dbReference>
<dbReference type="PROSITE" id="PS00093">
    <property type="entry name" value="N4_MTASE"/>
    <property type="match status" value="1"/>
</dbReference>
<evidence type="ECO:0000256" key="2">
    <source>
        <dbReference type="ARBA" id="ARBA00022603"/>
    </source>
</evidence>
<dbReference type="PANTHER" id="PTHR13370">
    <property type="entry name" value="RNA METHYLASE-RELATED"/>
    <property type="match status" value="1"/>
</dbReference>
<dbReference type="GO" id="GO:0003677">
    <property type="term" value="F:DNA binding"/>
    <property type="evidence" value="ECO:0007669"/>
    <property type="project" value="UniProtKB-KW"/>
</dbReference>
<keyword evidence="11" id="KW-1185">Reference proteome</keyword>
<dbReference type="RefSeq" id="WP_101540994.1">
    <property type="nucleotide sequence ID" value="NZ_PKGS01000011.1"/>
</dbReference>
<organism evidence="10 11">
    <name type="scientific">Anaerococcus octavius</name>
    <dbReference type="NCBI Taxonomy" id="54007"/>
    <lineage>
        <taxon>Bacteria</taxon>
        <taxon>Bacillati</taxon>
        <taxon>Bacillota</taxon>
        <taxon>Tissierellia</taxon>
        <taxon>Tissierellales</taxon>
        <taxon>Peptoniphilaceae</taxon>
        <taxon>Anaerococcus</taxon>
    </lineage>
</organism>
<keyword evidence="4" id="KW-0949">S-adenosyl-L-methionine</keyword>
<dbReference type="InterPro" id="IPR017985">
    <property type="entry name" value="MeTrfase_CN4_CS"/>
</dbReference>
<keyword evidence="2 10" id="KW-0489">Methyltransferase</keyword>
<keyword evidence="6" id="KW-0238">DNA-binding</keyword>
<sequence length="298" mass="34597">MNPSIKTNYIINLDALSALKEFPENLFNTCITSPPYYGLRDYHHESQIGREDSPEAYLNNLVEVFRQVRRVLKEDGSLWLVIGDLYASTKSKEERPAYKPKDLMGLPWQLALKLREDGWYLRSDIIWHKENAMPESCRDRPTRSYEHIFLLTKAKTYYYNYDALAKPLAESSKRRYLSAVGEDNKYMNQKSGMKRQSLNEPRNRNVYTEDTIPKKRNARDIWTINTSAFRGKHYACFPPKLVKTCILAGCPENGLILDPFMGSGTVGMVAKKMSRQYIGIEINRDYCPLAKKRIEEGR</sequence>
<dbReference type="PANTHER" id="PTHR13370:SF3">
    <property type="entry name" value="TRNA (GUANINE(10)-N2)-METHYLTRANSFERASE HOMOLOG"/>
    <property type="match status" value="1"/>
</dbReference>
<evidence type="ECO:0000256" key="1">
    <source>
        <dbReference type="ARBA" id="ARBA00010203"/>
    </source>
</evidence>
<keyword evidence="3 10" id="KW-0808">Transferase</keyword>
<dbReference type="PRINTS" id="PR00508">
    <property type="entry name" value="S21N4MTFRASE"/>
</dbReference>
<dbReference type="GO" id="GO:0032259">
    <property type="term" value="P:methylation"/>
    <property type="evidence" value="ECO:0007669"/>
    <property type="project" value="UniProtKB-KW"/>
</dbReference>
<evidence type="ECO:0000256" key="5">
    <source>
        <dbReference type="ARBA" id="ARBA00022747"/>
    </source>
</evidence>
<evidence type="ECO:0000256" key="4">
    <source>
        <dbReference type="ARBA" id="ARBA00022691"/>
    </source>
</evidence>
<proteinExistence type="inferred from homology"/>
<evidence type="ECO:0000256" key="3">
    <source>
        <dbReference type="ARBA" id="ARBA00022679"/>
    </source>
</evidence>
<dbReference type="GO" id="GO:0009307">
    <property type="term" value="P:DNA restriction-modification system"/>
    <property type="evidence" value="ECO:0007669"/>
    <property type="project" value="UniProtKB-KW"/>
</dbReference>
<evidence type="ECO:0000256" key="7">
    <source>
        <dbReference type="ARBA" id="ARBA00049120"/>
    </source>
</evidence>
<dbReference type="InterPro" id="IPR029063">
    <property type="entry name" value="SAM-dependent_MTases_sf"/>
</dbReference>
<accession>A0A2I1M3R6</accession>
<dbReference type="GO" id="GO:0008170">
    <property type="term" value="F:N-methyltransferase activity"/>
    <property type="evidence" value="ECO:0007669"/>
    <property type="project" value="InterPro"/>
</dbReference>
<dbReference type="GO" id="GO:0015667">
    <property type="term" value="F:site-specific DNA-methyltransferase (cytosine-N4-specific) activity"/>
    <property type="evidence" value="ECO:0007669"/>
    <property type="project" value="UniProtKB-EC"/>
</dbReference>
<evidence type="ECO:0000313" key="11">
    <source>
        <dbReference type="Proteomes" id="UP000234335"/>
    </source>
</evidence>
<reference evidence="10 11" key="1">
    <citation type="submission" date="2017-12" db="EMBL/GenBank/DDBJ databases">
        <title>Phylogenetic diversity of female urinary microbiome.</title>
        <authorList>
            <person name="Thomas-White K."/>
            <person name="Wolfe A.J."/>
        </authorList>
    </citation>
    <scope>NUCLEOTIDE SEQUENCE [LARGE SCALE GENOMIC DNA]</scope>
    <source>
        <strain evidence="10 11">UMB0119</strain>
    </source>
</reference>
<feature type="domain" description="DNA methylase N-4/N-6" evidence="9">
    <location>
        <begin position="28"/>
        <end position="292"/>
    </location>
</feature>
<dbReference type="AlphaFoldDB" id="A0A2I1M3R6"/>
<comment type="catalytic activity">
    <reaction evidence="7">
        <text>a 2'-deoxycytidine in DNA + S-adenosyl-L-methionine = an N(4)-methyl-2'-deoxycytidine in DNA + S-adenosyl-L-homocysteine + H(+)</text>
        <dbReference type="Rhea" id="RHEA:16857"/>
        <dbReference type="Rhea" id="RHEA-COMP:11369"/>
        <dbReference type="Rhea" id="RHEA-COMP:13674"/>
        <dbReference type="ChEBI" id="CHEBI:15378"/>
        <dbReference type="ChEBI" id="CHEBI:57856"/>
        <dbReference type="ChEBI" id="CHEBI:59789"/>
        <dbReference type="ChEBI" id="CHEBI:85452"/>
        <dbReference type="ChEBI" id="CHEBI:137933"/>
        <dbReference type="EC" id="2.1.1.113"/>
    </reaction>
</comment>
<dbReference type="SUPFAM" id="SSF53335">
    <property type="entry name" value="S-adenosyl-L-methionine-dependent methyltransferases"/>
    <property type="match status" value="1"/>
</dbReference>
<dbReference type="EC" id="2.1.1.-" evidence="8"/>
<evidence type="ECO:0000256" key="8">
    <source>
        <dbReference type="RuleBase" id="RU362026"/>
    </source>
</evidence>
<name>A0A2I1M3R6_9FIRM</name>
<evidence type="ECO:0000256" key="6">
    <source>
        <dbReference type="ARBA" id="ARBA00023125"/>
    </source>
</evidence>
<dbReference type="Proteomes" id="UP000234335">
    <property type="component" value="Unassembled WGS sequence"/>
</dbReference>
<dbReference type="GO" id="GO:0005737">
    <property type="term" value="C:cytoplasm"/>
    <property type="evidence" value="ECO:0007669"/>
    <property type="project" value="TreeGrafter"/>
</dbReference>
<dbReference type="EMBL" id="PKGS01000011">
    <property type="protein sequence ID" value="PKZ14754.1"/>
    <property type="molecule type" value="Genomic_DNA"/>
</dbReference>